<gene>
    <name evidence="2" type="ORF">EYF80_024644</name>
</gene>
<sequence>MKMGKQRFNVSMKLDRKRGRRNELRESDTDAEVKNQKFKGGDAGESALSVATCQAGGSGHHLPEGQIVLEERSHDLEKLPRAIPLVQL</sequence>
<dbReference type="EMBL" id="SRLO01000240">
    <property type="protein sequence ID" value="TNN65135.1"/>
    <property type="molecule type" value="Genomic_DNA"/>
</dbReference>
<name>A0A4Z2HIN9_9TELE</name>
<comment type="caution">
    <text evidence="2">The sequence shown here is derived from an EMBL/GenBank/DDBJ whole genome shotgun (WGS) entry which is preliminary data.</text>
</comment>
<protein>
    <submittedName>
        <fullName evidence="2">Uncharacterized protein</fullName>
    </submittedName>
</protein>
<evidence type="ECO:0000313" key="3">
    <source>
        <dbReference type="Proteomes" id="UP000314294"/>
    </source>
</evidence>
<evidence type="ECO:0000256" key="1">
    <source>
        <dbReference type="SAM" id="MobiDB-lite"/>
    </source>
</evidence>
<evidence type="ECO:0000313" key="2">
    <source>
        <dbReference type="EMBL" id="TNN65135.1"/>
    </source>
</evidence>
<dbReference type="AlphaFoldDB" id="A0A4Z2HIN9"/>
<feature type="compositionally biased region" description="Basic and acidic residues" evidence="1">
    <location>
        <begin position="21"/>
        <end position="42"/>
    </location>
</feature>
<feature type="region of interest" description="Disordered" evidence="1">
    <location>
        <begin position="1"/>
        <end position="43"/>
    </location>
</feature>
<proteinExistence type="predicted"/>
<dbReference type="Proteomes" id="UP000314294">
    <property type="component" value="Unassembled WGS sequence"/>
</dbReference>
<reference evidence="2 3" key="1">
    <citation type="submission" date="2019-03" db="EMBL/GenBank/DDBJ databases">
        <title>First draft genome of Liparis tanakae, snailfish: a comprehensive survey of snailfish specific genes.</title>
        <authorList>
            <person name="Kim W."/>
            <person name="Song I."/>
            <person name="Jeong J.-H."/>
            <person name="Kim D."/>
            <person name="Kim S."/>
            <person name="Ryu S."/>
            <person name="Song J.Y."/>
            <person name="Lee S.K."/>
        </authorList>
    </citation>
    <scope>NUCLEOTIDE SEQUENCE [LARGE SCALE GENOMIC DNA]</scope>
    <source>
        <tissue evidence="2">Muscle</tissue>
    </source>
</reference>
<keyword evidence="3" id="KW-1185">Reference proteome</keyword>
<organism evidence="2 3">
    <name type="scientific">Liparis tanakae</name>
    <name type="common">Tanaka's snailfish</name>
    <dbReference type="NCBI Taxonomy" id="230148"/>
    <lineage>
        <taxon>Eukaryota</taxon>
        <taxon>Metazoa</taxon>
        <taxon>Chordata</taxon>
        <taxon>Craniata</taxon>
        <taxon>Vertebrata</taxon>
        <taxon>Euteleostomi</taxon>
        <taxon>Actinopterygii</taxon>
        <taxon>Neopterygii</taxon>
        <taxon>Teleostei</taxon>
        <taxon>Neoteleostei</taxon>
        <taxon>Acanthomorphata</taxon>
        <taxon>Eupercaria</taxon>
        <taxon>Perciformes</taxon>
        <taxon>Cottioidei</taxon>
        <taxon>Cottales</taxon>
        <taxon>Liparidae</taxon>
        <taxon>Liparis</taxon>
    </lineage>
</organism>
<accession>A0A4Z2HIN9</accession>